<proteinExistence type="predicted"/>
<dbReference type="SUPFAM" id="SSF48464">
    <property type="entry name" value="ENTH/VHS domain"/>
    <property type="match status" value="1"/>
</dbReference>
<feature type="domain" description="ENTH" evidence="9">
    <location>
        <begin position="51"/>
        <end position="189"/>
    </location>
</feature>
<evidence type="ECO:0000256" key="5">
    <source>
        <dbReference type="ARBA" id="ARBA00023034"/>
    </source>
</evidence>
<keyword evidence="4" id="KW-0254">Endocytosis</keyword>
<keyword evidence="11" id="KW-1185">Reference proteome</keyword>
<feature type="non-terminal residue" evidence="10">
    <location>
        <position position="1"/>
    </location>
</feature>
<keyword evidence="8" id="KW-0968">Cytoplasmic vesicle</keyword>
<dbReference type="PANTHER" id="PTHR22951:SF76">
    <property type="entry name" value="OS09G0468150 PROTEIN"/>
    <property type="match status" value="1"/>
</dbReference>
<dbReference type="EMBL" id="OZ021739">
    <property type="protein sequence ID" value="CAK9322051.1"/>
    <property type="molecule type" value="Genomic_DNA"/>
</dbReference>
<keyword evidence="5" id="KW-0333">Golgi apparatus</keyword>
<dbReference type="InterPro" id="IPR048050">
    <property type="entry name" value="ANTH_N_plant"/>
</dbReference>
<dbReference type="InterPro" id="IPR008942">
    <property type="entry name" value="ENTH_VHS"/>
</dbReference>
<gene>
    <name evidence="10" type="ORF">CITCOLO1_LOCUS14161</name>
</gene>
<name>A0ABP0YNW3_9ROSI</name>
<dbReference type="PANTHER" id="PTHR22951">
    <property type="entry name" value="CLATHRIN ASSEMBLY PROTEIN"/>
    <property type="match status" value="1"/>
</dbReference>
<evidence type="ECO:0000256" key="8">
    <source>
        <dbReference type="ARBA" id="ARBA00023329"/>
    </source>
</evidence>
<dbReference type="InterPro" id="IPR013809">
    <property type="entry name" value="ENTH"/>
</dbReference>
<dbReference type="CDD" id="cd16987">
    <property type="entry name" value="ANTH_N_AP180_plant"/>
    <property type="match status" value="1"/>
</dbReference>
<evidence type="ECO:0000313" key="11">
    <source>
        <dbReference type="Proteomes" id="UP001642487"/>
    </source>
</evidence>
<organism evidence="10 11">
    <name type="scientific">Citrullus colocynthis</name>
    <name type="common">colocynth</name>
    <dbReference type="NCBI Taxonomy" id="252529"/>
    <lineage>
        <taxon>Eukaryota</taxon>
        <taxon>Viridiplantae</taxon>
        <taxon>Streptophyta</taxon>
        <taxon>Embryophyta</taxon>
        <taxon>Tracheophyta</taxon>
        <taxon>Spermatophyta</taxon>
        <taxon>Magnoliopsida</taxon>
        <taxon>eudicotyledons</taxon>
        <taxon>Gunneridae</taxon>
        <taxon>Pentapetalae</taxon>
        <taxon>rosids</taxon>
        <taxon>fabids</taxon>
        <taxon>Cucurbitales</taxon>
        <taxon>Cucurbitaceae</taxon>
        <taxon>Benincaseae</taxon>
        <taxon>Citrullus</taxon>
    </lineage>
</organism>
<evidence type="ECO:0000256" key="4">
    <source>
        <dbReference type="ARBA" id="ARBA00022583"/>
    </source>
</evidence>
<dbReference type="Gene3D" id="1.25.40.90">
    <property type="match status" value="1"/>
</dbReference>
<dbReference type="Pfam" id="PF07651">
    <property type="entry name" value="ANTH"/>
    <property type="match status" value="1"/>
</dbReference>
<sequence>LSNSIPINFSSSLWCVFVNVSLSLAMVRTKKLSSLIGLIKDKASQSKAALLAKPNILSFQLALLRATTHDPHAPPSEKHLSVLLSLGKTSRATAAAAVEVLMDRLQTTQNSAVALKCLISVHHIVKNGGFILQDQLSVFPFTGGRNYLKLSDFRDSSNPISWELSSWVRWYAQYIETVLSISRILGFFVGSSSSNEEKERKAEQISGFLNSDLLKETESLVGLIEETSKMPHCLHLNGNRLVDKIYAFVGDDYLSGMKEISIRVTEFHQRLGCLSFGESVELVCVLKRLEDCKEKQIMGISAKYEVLMDEFWGSIRETKNLIGESKENREDGKLARTKSRMSYSGRFMERANASSYRDSLRFGSERFDLTYTGFPVLGITESYFLLK</sequence>
<evidence type="ECO:0000256" key="3">
    <source>
        <dbReference type="ARBA" id="ARBA00004600"/>
    </source>
</evidence>
<dbReference type="PROSITE" id="PS50942">
    <property type="entry name" value="ENTH"/>
    <property type="match status" value="1"/>
</dbReference>
<protein>
    <recommendedName>
        <fullName evidence="9">ENTH domain-containing protein</fullName>
    </recommendedName>
</protein>
<dbReference type="Proteomes" id="UP001642487">
    <property type="component" value="Chromosome 5"/>
</dbReference>
<evidence type="ECO:0000259" key="9">
    <source>
        <dbReference type="PROSITE" id="PS50942"/>
    </source>
</evidence>
<evidence type="ECO:0000256" key="2">
    <source>
        <dbReference type="ARBA" id="ARBA00004555"/>
    </source>
</evidence>
<evidence type="ECO:0000256" key="7">
    <source>
        <dbReference type="ARBA" id="ARBA00023176"/>
    </source>
</evidence>
<keyword evidence="7" id="KW-0168">Coated pit</keyword>
<dbReference type="InterPro" id="IPR011417">
    <property type="entry name" value="ANTH_dom"/>
</dbReference>
<evidence type="ECO:0000256" key="1">
    <source>
        <dbReference type="ARBA" id="ARBA00004132"/>
    </source>
</evidence>
<keyword evidence="6" id="KW-0472">Membrane</keyword>
<dbReference type="SMART" id="SM00273">
    <property type="entry name" value="ENTH"/>
    <property type="match status" value="1"/>
</dbReference>
<accession>A0ABP0YNW3</accession>
<reference evidence="10 11" key="1">
    <citation type="submission" date="2024-03" db="EMBL/GenBank/DDBJ databases">
        <authorList>
            <person name="Gkanogiannis A."/>
            <person name="Becerra Lopez-Lavalle L."/>
        </authorList>
    </citation>
    <scope>NUCLEOTIDE SEQUENCE [LARGE SCALE GENOMIC DNA]</scope>
</reference>
<evidence type="ECO:0000313" key="10">
    <source>
        <dbReference type="EMBL" id="CAK9322051.1"/>
    </source>
</evidence>
<comment type="subcellular location">
    <subcellularLocation>
        <location evidence="1">Cytoplasmic vesicle</location>
        <location evidence="1">Clathrin-coated vesicle</location>
    </subcellularLocation>
    <subcellularLocation>
        <location evidence="2">Golgi apparatus</location>
    </subcellularLocation>
    <subcellularLocation>
        <location evidence="3">Membrane</location>
        <location evidence="3">Clathrin-coated pit</location>
    </subcellularLocation>
</comment>
<dbReference type="InterPro" id="IPR045192">
    <property type="entry name" value="AP180-like"/>
</dbReference>
<evidence type="ECO:0000256" key="6">
    <source>
        <dbReference type="ARBA" id="ARBA00023136"/>
    </source>
</evidence>